<dbReference type="EMBL" id="CP090896">
    <property type="protein sequence ID" value="ULT85199.1"/>
    <property type="molecule type" value="Genomic_DNA"/>
</dbReference>
<name>A0AAE8ZXM1_CAEBR</name>
<reference evidence="1 2" key="1">
    <citation type="submission" date="2022-05" db="EMBL/GenBank/DDBJ databases">
        <title>Chromosome-level reference genomes for two strains of Caenorhabditis briggsae: an improved platform for comparative genomics.</title>
        <authorList>
            <person name="Stevens L."/>
            <person name="Andersen E.C."/>
        </authorList>
    </citation>
    <scope>NUCLEOTIDE SEQUENCE [LARGE SCALE GENOMIC DNA]</scope>
    <source>
        <strain evidence="1">QX1410_ONT</strain>
        <tissue evidence="1">Whole-organism</tissue>
    </source>
</reference>
<dbReference type="AlphaFoldDB" id="A0AAE8ZXM1"/>
<sequence>MAKNESGEAVPEEDHKTETLGTLKIMVSAGTEEINKSHKRKFDEITEKLPVIEESVAKILKTNEDEKDGSVIYGESSVDDGTVSGLRHSAGMYDAPMVTRKCEEYLSKEWQKSLVQNLKSALRWNMEDLMVNADLSGVTEVSDIEAIMEANHPEVDVSTVEALLQKISIDFSKE</sequence>
<organism evidence="1 2">
    <name type="scientific">Caenorhabditis briggsae</name>
    <dbReference type="NCBI Taxonomy" id="6238"/>
    <lineage>
        <taxon>Eukaryota</taxon>
        <taxon>Metazoa</taxon>
        <taxon>Ecdysozoa</taxon>
        <taxon>Nematoda</taxon>
        <taxon>Chromadorea</taxon>
        <taxon>Rhabditida</taxon>
        <taxon>Rhabditina</taxon>
        <taxon>Rhabditomorpha</taxon>
        <taxon>Rhabditoidea</taxon>
        <taxon>Rhabditidae</taxon>
        <taxon>Peloderinae</taxon>
        <taxon>Caenorhabditis</taxon>
    </lineage>
</organism>
<evidence type="ECO:0000313" key="2">
    <source>
        <dbReference type="Proteomes" id="UP000827892"/>
    </source>
</evidence>
<gene>
    <name evidence="1" type="ORF">L3Y34_013744</name>
</gene>
<accession>A0AAE8ZXM1</accession>
<dbReference type="Proteomes" id="UP000827892">
    <property type="component" value="Chromosome X"/>
</dbReference>
<proteinExistence type="predicted"/>
<evidence type="ECO:0000313" key="1">
    <source>
        <dbReference type="EMBL" id="ULT85199.1"/>
    </source>
</evidence>
<dbReference type="PANTHER" id="PTHR22743:SF165">
    <property type="entry name" value="BTB AND MATH DOMAIN CONTAINING-RELATED"/>
    <property type="match status" value="1"/>
</dbReference>
<dbReference type="PANTHER" id="PTHR22743">
    <property type="entry name" value="MEPRIN/TRAF-LIKE MATH FAMILY-C.ELEGANS"/>
    <property type="match status" value="1"/>
</dbReference>
<protein>
    <submittedName>
        <fullName evidence="1">Uncharacterized protein</fullName>
    </submittedName>
</protein>
<dbReference type="InterPro" id="IPR052664">
    <property type="entry name" value="BTB-MATH_domain_protein"/>
</dbReference>